<feature type="region of interest" description="Disordered" evidence="1">
    <location>
        <begin position="100"/>
        <end position="120"/>
    </location>
</feature>
<organism evidence="2">
    <name type="scientific">Taenia asiatica</name>
    <name type="common">Asian tapeworm</name>
    <dbReference type="NCBI Taxonomy" id="60517"/>
    <lineage>
        <taxon>Eukaryota</taxon>
        <taxon>Metazoa</taxon>
        <taxon>Spiralia</taxon>
        <taxon>Lophotrochozoa</taxon>
        <taxon>Platyhelminthes</taxon>
        <taxon>Cestoda</taxon>
        <taxon>Eucestoda</taxon>
        <taxon>Cyclophyllidea</taxon>
        <taxon>Taeniidae</taxon>
        <taxon>Taenia</taxon>
    </lineage>
</organism>
<protein>
    <submittedName>
        <fullName evidence="2">Polyprotein</fullName>
    </submittedName>
</protein>
<name>A0A0R3W551_TAEAS</name>
<feature type="region of interest" description="Disordered" evidence="1">
    <location>
        <begin position="16"/>
        <end position="61"/>
    </location>
</feature>
<feature type="compositionally biased region" description="Pro residues" evidence="1">
    <location>
        <begin position="46"/>
        <end position="56"/>
    </location>
</feature>
<dbReference type="AlphaFoldDB" id="A0A0R3W551"/>
<proteinExistence type="predicted"/>
<feature type="compositionally biased region" description="Pro residues" evidence="1">
    <location>
        <begin position="105"/>
        <end position="114"/>
    </location>
</feature>
<accession>A0A0R3W551</accession>
<feature type="compositionally biased region" description="Low complexity" evidence="1">
    <location>
        <begin position="23"/>
        <end position="44"/>
    </location>
</feature>
<evidence type="ECO:0000256" key="1">
    <source>
        <dbReference type="SAM" id="MobiDB-lite"/>
    </source>
</evidence>
<evidence type="ECO:0000313" key="2">
    <source>
        <dbReference type="WBParaSite" id="TASK_0000522301-mRNA-1"/>
    </source>
</evidence>
<sequence length="120" mass="12848">LNQACLIDVGVSSFLLRPPPTNPDYAPTPRIQRSSTSSRSQHQHPPTEPTLPPSDSAPPSYAEVVQVSSPYNRTNAAESSTTVTREVALSTPYGDSFAVEVRPGPVEPSAPYPSLPHLVE</sequence>
<dbReference type="WBParaSite" id="TASK_0000522301-mRNA-1">
    <property type="protein sequence ID" value="TASK_0000522301-mRNA-1"/>
    <property type="gene ID" value="TASK_0000522301"/>
</dbReference>
<reference evidence="2" key="1">
    <citation type="submission" date="2017-02" db="UniProtKB">
        <authorList>
            <consortium name="WormBaseParasite"/>
        </authorList>
    </citation>
    <scope>IDENTIFICATION</scope>
</reference>